<evidence type="ECO:0000256" key="12">
    <source>
        <dbReference type="SAM" id="MobiDB-lite"/>
    </source>
</evidence>
<dbReference type="OrthoDB" id="9788285at2"/>
<keyword evidence="10 11" id="KW-0472">Membrane</keyword>
<dbReference type="HAMAP" id="MF_00276">
    <property type="entry name" value="KdpC"/>
    <property type="match status" value="1"/>
</dbReference>
<keyword evidence="5 11" id="KW-0547">Nucleotide-binding</keyword>
<organism evidence="13 14">
    <name type="scientific">Pengzhenrongella frigida</name>
    <dbReference type="NCBI Taxonomy" id="1259133"/>
    <lineage>
        <taxon>Bacteria</taxon>
        <taxon>Bacillati</taxon>
        <taxon>Actinomycetota</taxon>
        <taxon>Actinomycetes</taxon>
        <taxon>Micrococcales</taxon>
        <taxon>Pengzhenrongella</taxon>
    </lineage>
</organism>
<dbReference type="RefSeq" id="WP_130103451.1">
    <property type="nucleotide sequence ID" value="NZ_SDWW01000039.1"/>
</dbReference>
<proteinExistence type="inferred from homology"/>
<dbReference type="PANTHER" id="PTHR30042:SF2">
    <property type="entry name" value="POTASSIUM-TRANSPORTING ATPASE KDPC SUBUNIT"/>
    <property type="match status" value="1"/>
</dbReference>
<evidence type="ECO:0000256" key="5">
    <source>
        <dbReference type="ARBA" id="ARBA00022741"/>
    </source>
</evidence>
<evidence type="ECO:0000256" key="6">
    <source>
        <dbReference type="ARBA" id="ARBA00022840"/>
    </source>
</evidence>
<comment type="function">
    <text evidence="11">Part of the high-affinity ATP-driven potassium transport (or Kdp) system, which catalyzes the hydrolysis of ATP coupled with the electrogenic transport of potassium into the cytoplasm. This subunit acts as a catalytic chaperone that increases the ATP-binding affinity of the ATP-hydrolyzing subunit KdpB by the formation of a transient KdpB/KdpC/ATP ternary complex.</text>
</comment>
<comment type="similarity">
    <text evidence="11">Belongs to the KdpC family.</text>
</comment>
<keyword evidence="9 11" id="KW-0406">Ion transport</keyword>
<evidence type="ECO:0000256" key="8">
    <source>
        <dbReference type="ARBA" id="ARBA00022989"/>
    </source>
</evidence>
<dbReference type="GO" id="GO:0016787">
    <property type="term" value="F:hydrolase activity"/>
    <property type="evidence" value="ECO:0007669"/>
    <property type="project" value="UniProtKB-KW"/>
</dbReference>
<dbReference type="NCBIfam" id="NF001454">
    <property type="entry name" value="PRK00315.1"/>
    <property type="match status" value="1"/>
</dbReference>
<feature type="region of interest" description="Disordered" evidence="12">
    <location>
        <begin position="1"/>
        <end position="26"/>
    </location>
</feature>
<keyword evidence="6 11" id="KW-0067">ATP-binding</keyword>
<keyword evidence="3 11" id="KW-0633">Potassium transport</keyword>
<keyword evidence="1 11" id="KW-0813">Transport</keyword>
<dbReference type="GO" id="GO:0005524">
    <property type="term" value="F:ATP binding"/>
    <property type="evidence" value="ECO:0007669"/>
    <property type="project" value="UniProtKB-UniRule"/>
</dbReference>
<evidence type="ECO:0000256" key="2">
    <source>
        <dbReference type="ARBA" id="ARBA00022475"/>
    </source>
</evidence>
<keyword evidence="13" id="KW-0378">Hydrolase</keyword>
<reference evidence="13 14" key="1">
    <citation type="submission" date="2019-01" db="EMBL/GenBank/DDBJ databases">
        <title>Novel species of Cellulomonas.</title>
        <authorList>
            <person name="Liu Q."/>
            <person name="Xin Y.-H."/>
        </authorList>
    </citation>
    <scope>NUCLEOTIDE SEQUENCE [LARGE SCALE GENOMIC DNA]</scope>
    <source>
        <strain evidence="13 14">HLT2-17</strain>
    </source>
</reference>
<dbReference type="AlphaFoldDB" id="A0A4Q5MX68"/>
<dbReference type="Proteomes" id="UP000293764">
    <property type="component" value="Unassembled WGS sequence"/>
</dbReference>
<evidence type="ECO:0000256" key="4">
    <source>
        <dbReference type="ARBA" id="ARBA00022692"/>
    </source>
</evidence>
<evidence type="ECO:0000256" key="11">
    <source>
        <dbReference type="HAMAP-Rule" id="MF_00276"/>
    </source>
</evidence>
<dbReference type="PIRSF" id="PIRSF001296">
    <property type="entry name" value="K_ATPase_KdpC"/>
    <property type="match status" value="1"/>
</dbReference>
<evidence type="ECO:0000256" key="7">
    <source>
        <dbReference type="ARBA" id="ARBA00022958"/>
    </source>
</evidence>
<comment type="subunit">
    <text evidence="11">The system is composed of three essential subunits: KdpA, KdpB and KdpC.</text>
</comment>
<sequence>MTTTPSPTPSTIAHQAVSSGRTSRSGGATAVAFTRQTWAGARVLIALTLLLGVAYPLAVTAVGQVAFPWQANGSLVTADGGRARSLADDDVVGSALIGQRFDGPEWFHPRPSEAGEGYDPLASGGSNLGPLSPDLLATVEQRRARVAAENDVAPAAVPADALTASASGLDPEISPAYARLQAARVAVARNLPADDVDALVEGAIRGRDLGLLGEPRVNVLELNLALETMGR</sequence>
<feature type="transmembrane region" description="Helical" evidence="11">
    <location>
        <begin position="43"/>
        <end position="67"/>
    </location>
</feature>
<evidence type="ECO:0000313" key="13">
    <source>
        <dbReference type="EMBL" id="RYV50195.1"/>
    </source>
</evidence>
<dbReference type="InterPro" id="IPR003820">
    <property type="entry name" value="KdpC"/>
</dbReference>
<evidence type="ECO:0000256" key="10">
    <source>
        <dbReference type="ARBA" id="ARBA00023136"/>
    </source>
</evidence>
<keyword evidence="4 11" id="KW-0812">Transmembrane</keyword>
<protein>
    <recommendedName>
        <fullName evidence="11">Potassium-transporting ATPase KdpC subunit</fullName>
    </recommendedName>
    <alternativeName>
        <fullName evidence="11">ATP phosphohydrolase [potassium-transporting] C chain</fullName>
    </alternativeName>
    <alternativeName>
        <fullName evidence="11">Potassium-binding and translocating subunit C</fullName>
    </alternativeName>
    <alternativeName>
        <fullName evidence="11">Potassium-translocating ATPase C chain</fullName>
    </alternativeName>
</protein>
<evidence type="ECO:0000256" key="1">
    <source>
        <dbReference type="ARBA" id="ARBA00022448"/>
    </source>
</evidence>
<keyword evidence="2 11" id="KW-1003">Cell membrane</keyword>
<dbReference type="GO" id="GO:0005886">
    <property type="term" value="C:plasma membrane"/>
    <property type="evidence" value="ECO:0007669"/>
    <property type="project" value="UniProtKB-SubCell"/>
</dbReference>
<keyword evidence="8 11" id="KW-1133">Transmembrane helix</keyword>
<keyword evidence="14" id="KW-1185">Reference proteome</keyword>
<evidence type="ECO:0000313" key="14">
    <source>
        <dbReference type="Proteomes" id="UP000293764"/>
    </source>
</evidence>
<keyword evidence="7 11" id="KW-0630">Potassium</keyword>
<evidence type="ECO:0000256" key="9">
    <source>
        <dbReference type="ARBA" id="ARBA00023065"/>
    </source>
</evidence>
<accession>A0A4Q5MX68</accession>
<dbReference type="NCBIfam" id="TIGR00681">
    <property type="entry name" value="kdpC"/>
    <property type="match status" value="1"/>
</dbReference>
<dbReference type="PANTHER" id="PTHR30042">
    <property type="entry name" value="POTASSIUM-TRANSPORTING ATPASE C CHAIN"/>
    <property type="match status" value="1"/>
</dbReference>
<gene>
    <name evidence="11 13" type="primary">kdpC</name>
    <name evidence="13" type="ORF">EUA98_14740</name>
</gene>
<comment type="caution">
    <text evidence="13">The sequence shown here is derived from an EMBL/GenBank/DDBJ whole genome shotgun (WGS) entry which is preliminary data.</text>
</comment>
<feature type="compositionally biased region" description="Low complexity" evidence="12">
    <location>
        <begin position="1"/>
        <end position="11"/>
    </location>
</feature>
<dbReference type="EMBL" id="SDWW01000039">
    <property type="protein sequence ID" value="RYV50195.1"/>
    <property type="molecule type" value="Genomic_DNA"/>
</dbReference>
<comment type="subcellular location">
    <subcellularLocation>
        <location evidence="11">Cell membrane</location>
        <topology evidence="11">Single-pass membrane protein</topology>
    </subcellularLocation>
</comment>
<name>A0A4Q5MX68_9MICO</name>
<evidence type="ECO:0000256" key="3">
    <source>
        <dbReference type="ARBA" id="ARBA00022538"/>
    </source>
</evidence>
<dbReference type="Pfam" id="PF02669">
    <property type="entry name" value="KdpC"/>
    <property type="match status" value="1"/>
</dbReference>
<dbReference type="GO" id="GO:0008556">
    <property type="term" value="F:P-type potassium transmembrane transporter activity"/>
    <property type="evidence" value="ECO:0007669"/>
    <property type="project" value="InterPro"/>
</dbReference>